<dbReference type="InterPro" id="IPR013830">
    <property type="entry name" value="SGNH_hydro"/>
</dbReference>
<protein>
    <submittedName>
        <fullName evidence="5">GDSL-type esterase/lipase family protein</fullName>
    </submittedName>
</protein>
<dbReference type="Gene3D" id="3.40.50.410">
    <property type="entry name" value="von Willebrand factor, type A domain"/>
    <property type="match status" value="1"/>
</dbReference>
<evidence type="ECO:0000256" key="2">
    <source>
        <dbReference type="SAM" id="Phobius"/>
    </source>
</evidence>
<dbReference type="CDD" id="cd01823">
    <property type="entry name" value="SEST_like"/>
    <property type="match status" value="1"/>
</dbReference>
<keyword evidence="2" id="KW-0812">Transmembrane</keyword>
<dbReference type="Gene3D" id="2.60.40.10">
    <property type="entry name" value="Immunoglobulins"/>
    <property type="match status" value="1"/>
</dbReference>
<name>A0ABY8G082_9ACTO</name>
<dbReference type="InterPro" id="IPR035986">
    <property type="entry name" value="PKD_dom_sf"/>
</dbReference>
<feature type="region of interest" description="Disordered" evidence="1">
    <location>
        <begin position="383"/>
        <end position="421"/>
    </location>
</feature>
<keyword evidence="2" id="KW-1133">Transmembrane helix</keyword>
<dbReference type="InterPro" id="IPR037460">
    <property type="entry name" value="SEST-like"/>
</dbReference>
<evidence type="ECO:0000259" key="4">
    <source>
        <dbReference type="Pfam" id="PF18911"/>
    </source>
</evidence>
<dbReference type="PANTHER" id="PTHR37981:SF1">
    <property type="entry name" value="SGNH HYDROLASE-TYPE ESTERASE DOMAIN-CONTAINING PROTEIN"/>
    <property type="match status" value="1"/>
</dbReference>
<feature type="compositionally biased region" description="Polar residues" evidence="1">
    <location>
        <begin position="388"/>
        <end position="421"/>
    </location>
</feature>
<organism evidence="5 6">
    <name type="scientific">Arcanobacterium canis</name>
    <dbReference type="NCBI Taxonomy" id="999183"/>
    <lineage>
        <taxon>Bacteria</taxon>
        <taxon>Bacillati</taxon>
        <taxon>Actinomycetota</taxon>
        <taxon>Actinomycetes</taxon>
        <taxon>Actinomycetales</taxon>
        <taxon>Actinomycetaceae</taxon>
        <taxon>Arcanobacterium</taxon>
    </lineage>
</organism>
<dbReference type="Gene3D" id="3.40.50.1110">
    <property type="entry name" value="SGNH hydrolase"/>
    <property type="match status" value="1"/>
</dbReference>
<dbReference type="Pfam" id="PF13472">
    <property type="entry name" value="Lipase_GDSL_2"/>
    <property type="match status" value="1"/>
</dbReference>
<dbReference type="PANTHER" id="PTHR37981">
    <property type="entry name" value="LIPASE 2"/>
    <property type="match status" value="1"/>
</dbReference>
<dbReference type="EMBL" id="CP121208">
    <property type="protein sequence ID" value="WFM83967.1"/>
    <property type="molecule type" value="Genomic_DNA"/>
</dbReference>
<dbReference type="Pfam" id="PF18911">
    <property type="entry name" value="PKD_4"/>
    <property type="match status" value="1"/>
</dbReference>
<gene>
    <name evidence="5" type="ORF">P7079_03045</name>
</gene>
<feature type="transmembrane region" description="Helical" evidence="2">
    <location>
        <begin position="728"/>
        <end position="748"/>
    </location>
</feature>
<dbReference type="SUPFAM" id="SSF49299">
    <property type="entry name" value="PKD domain"/>
    <property type="match status" value="1"/>
</dbReference>
<keyword evidence="2" id="KW-0472">Membrane</keyword>
<dbReference type="InterPro" id="IPR013783">
    <property type="entry name" value="Ig-like_fold"/>
</dbReference>
<evidence type="ECO:0000256" key="1">
    <source>
        <dbReference type="SAM" id="MobiDB-lite"/>
    </source>
</evidence>
<proteinExistence type="predicted"/>
<dbReference type="SUPFAM" id="SSF52266">
    <property type="entry name" value="SGNH hydrolase"/>
    <property type="match status" value="1"/>
</dbReference>
<dbReference type="InterPro" id="IPR000601">
    <property type="entry name" value="PKD_dom"/>
</dbReference>
<keyword evidence="6" id="KW-1185">Reference proteome</keyword>
<sequence>MRSKYMHSLKMLRRVIVAFFALVLSVGMATPLAIADDQGRYLTISLVGDSYTSGNGAGGYYGPQKLHRSAHNWGHSYARWLNEQGVHSIVRNYSFSGATTEDVLTKQIPQVDPNSDVVMLTIGGNDVDFTGIVTNCYALLIRNISRCEKSLTSAENKLSEVTSRTAKIFAALQERVKPGAEIVLVGYPLLSKESNYVIQPWLWGTPYPAASHTRELGRKATIAQRELVKKWNANSQNKLHVSYVAVEDHFAGHEPDPETSAQNPYRWINEFFETEGKMGADGKTESVQDITHTANWYHPNIIGHTEIAHLLGKTIGIPRSVRTARNEAQDIDLVFVVDNSLTQKAWLRDATKQIHRIFDEATTRADRHGKSVRAALMTYRERAKNDVASGSSPQPTTSEANVASKTQKNSTTDPSVSRQLPFNTTAAALTAKLDAATQGKTRATASTLRSALKYALTQNWRKDARKIVVLLGTTDLAPSKDDPSWDDLEIAAFGADSAELLVIEPGENTSKELTQLAMHTGGHVTQATTLKPLIVAPPNAFISVPKQISVGEDIILDGSGSYAEEGAIVRYEWDLDGDGTYEHVSSADGAIGANPLQGFKAKEVGKKTISLRVTDKYGKQAVSTLEIEITSAKTDHSWETVPLIPLTPAQPGHPKAQKPEGSDTLVENPKVRRDDVLAYGMKWRQPLKKVEQPMVSVPQTHTGRVDKTPGDSTDSQIPLTGITSLGQFGYAIAFLTFGGTALAVALRVQRQR</sequence>
<feature type="region of interest" description="Disordered" evidence="1">
    <location>
        <begin position="647"/>
        <end position="666"/>
    </location>
</feature>
<feature type="domain" description="PKD" evidence="4">
    <location>
        <begin position="536"/>
        <end position="628"/>
    </location>
</feature>
<evidence type="ECO:0000313" key="5">
    <source>
        <dbReference type="EMBL" id="WFM83967.1"/>
    </source>
</evidence>
<evidence type="ECO:0000259" key="3">
    <source>
        <dbReference type="Pfam" id="PF13472"/>
    </source>
</evidence>
<accession>A0ABY8G082</accession>
<dbReference type="SUPFAM" id="SSF53300">
    <property type="entry name" value="vWA-like"/>
    <property type="match status" value="1"/>
</dbReference>
<dbReference type="InterPro" id="IPR036465">
    <property type="entry name" value="vWFA_dom_sf"/>
</dbReference>
<dbReference type="InterPro" id="IPR036514">
    <property type="entry name" value="SGNH_hydro_sf"/>
</dbReference>
<dbReference type="RefSeq" id="WP_278013362.1">
    <property type="nucleotide sequence ID" value="NZ_CP121208.1"/>
</dbReference>
<feature type="domain" description="SGNH hydrolase-type esterase" evidence="3">
    <location>
        <begin position="47"/>
        <end position="260"/>
    </location>
</feature>
<evidence type="ECO:0000313" key="6">
    <source>
        <dbReference type="Proteomes" id="UP001215216"/>
    </source>
</evidence>
<reference evidence="5 6" key="1">
    <citation type="submission" date="2023-03" db="EMBL/GenBank/DDBJ databases">
        <title>Complete genome of Arcanobacterium canis strain DSM 25104 isolated in 2010 from a canine otitis externa in Germany.</title>
        <authorList>
            <person name="Borowiak M."/>
            <person name="Kreitlow A."/>
            <person name="Malorny B."/>
            <person name="Laemmler C."/>
            <person name="Prenger-Berninghoff E."/>
            <person name="Ploetz M."/>
            <person name="Abdulmawjood A."/>
        </authorList>
    </citation>
    <scope>NUCLEOTIDE SEQUENCE [LARGE SCALE GENOMIC DNA]</scope>
    <source>
        <strain evidence="5 6">DSM 25104</strain>
    </source>
</reference>
<dbReference type="Proteomes" id="UP001215216">
    <property type="component" value="Chromosome"/>
</dbReference>